<keyword evidence="5 7" id="KW-0863">Zinc-finger</keyword>
<dbReference type="InterPro" id="IPR008974">
    <property type="entry name" value="TRAF-like"/>
</dbReference>
<dbReference type="FunFam" id="3.30.40.10:FF:000169">
    <property type="entry name" value="TNF receptor-associated factor"/>
    <property type="match status" value="1"/>
</dbReference>
<dbReference type="PROSITE" id="PS50144">
    <property type="entry name" value="MATH"/>
    <property type="match status" value="1"/>
</dbReference>
<dbReference type="SMART" id="SM00061">
    <property type="entry name" value="MATH"/>
    <property type="match status" value="1"/>
</dbReference>
<keyword evidence="11" id="KW-1185">Reference proteome</keyword>
<dbReference type="GO" id="GO:0031625">
    <property type="term" value="F:ubiquitin protein ligase binding"/>
    <property type="evidence" value="ECO:0007669"/>
    <property type="project" value="TreeGrafter"/>
</dbReference>
<keyword evidence="4" id="KW-0677">Repeat</keyword>
<dbReference type="PANTHER" id="PTHR10131">
    <property type="entry name" value="TNF RECEPTOR ASSOCIATED FACTOR"/>
    <property type="match status" value="1"/>
</dbReference>
<feature type="zinc finger region" description="TRAF-type" evidence="7">
    <location>
        <begin position="107"/>
        <end position="159"/>
    </location>
</feature>
<dbReference type="GO" id="GO:0042981">
    <property type="term" value="P:regulation of apoptotic process"/>
    <property type="evidence" value="ECO:0007669"/>
    <property type="project" value="InterPro"/>
</dbReference>
<organism evidence="10 11">
    <name type="scientific">Acanthoscelides obtectus</name>
    <name type="common">Bean weevil</name>
    <name type="synonym">Bruchus obtectus</name>
    <dbReference type="NCBI Taxonomy" id="200917"/>
    <lineage>
        <taxon>Eukaryota</taxon>
        <taxon>Metazoa</taxon>
        <taxon>Ecdysozoa</taxon>
        <taxon>Arthropoda</taxon>
        <taxon>Hexapoda</taxon>
        <taxon>Insecta</taxon>
        <taxon>Pterygota</taxon>
        <taxon>Neoptera</taxon>
        <taxon>Endopterygota</taxon>
        <taxon>Coleoptera</taxon>
        <taxon>Polyphaga</taxon>
        <taxon>Cucujiformia</taxon>
        <taxon>Chrysomeloidea</taxon>
        <taxon>Chrysomelidae</taxon>
        <taxon>Bruchinae</taxon>
        <taxon>Bruchini</taxon>
        <taxon>Acanthoscelides</taxon>
    </lineage>
</organism>
<dbReference type="GO" id="GO:0007165">
    <property type="term" value="P:signal transduction"/>
    <property type="evidence" value="ECO:0007669"/>
    <property type="project" value="InterPro"/>
</dbReference>
<dbReference type="InterPro" id="IPR001293">
    <property type="entry name" value="Znf_TRAF"/>
</dbReference>
<evidence type="ECO:0008006" key="12">
    <source>
        <dbReference type="Google" id="ProtNLM"/>
    </source>
</evidence>
<feature type="domain" description="MATH" evidence="8">
    <location>
        <begin position="311"/>
        <end position="460"/>
    </location>
</feature>
<evidence type="ECO:0000256" key="3">
    <source>
        <dbReference type="ARBA" id="ARBA00022723"/>
    </source>
</evidence>
<dbReference type="InterPro" id="IPR012227">
    <property type="entry name" value="TNF_rcpt-assoc_TRAF_met"/>
</dbReference>
<keyword evidence="3 7" id="KW-0479">Metal-binding</keyword>
<dbReference type="OrthoDB" id="5574452at2759"/>
<evidence type="ECO:0000256" key="5">
    <source>
        <dbReference type="ARBA" id="ARBA00022771"/>
    </source>
</evidence>
<keyword evidence="6 7" id="KW-0862">Zinc</keyword>
<dbReference type="InterPro" id="IPR002083">
    <property type="entry name" value="MATH/TRAF_dom"/>
</dbReference>
<evidence type="ECO:0000313" key="11">
    <source>
        <dbReference type="Proteomes" id="UP001152888"/>
    </source>
</evidence>
<dbReference type="FunFam" id="3.30.40.10:FF:000121">
    <property type="entry name" value="TNF receptor-associated factor"/>
    <property type="match status" value="2"/>
</dbReference>
<proteinExistence type="predicted"/>
<dbReference type="Proteomes" id="UP001152888">
    <property type="component" value="Unassembled WGS sequence"/>
</dbReference>
<evidence type="ECO:0000259" key="8">
    <source>
        <dbReference type="PROSITE" id="PS50144"/>
    </source>
</evidence>
<name>A0A9P0Q4T4_ACAOB</name>
<evidence type="ECO:0000256" key="2">
    <source>
        <dbReference type="ARBA" id="ARBA00022490"/>
    </source>
</evidence>
<accession>A0A9P0Q4T4</accession>
<gene>
    <name evidence="10" type="ORF">ACAOBT_LOCUS31804</name>
</gene>
<dbReference type="PROSITE" id="PS50145">
    <property type="entry name" value="ZF_TRAF"/>
    <property type="match status" value="3"/>
</dbReference>
<feature type="domain" description="TRAF-type" evidence="9">
    <location>
        <begin position="107"/>
        <end position="159"/>
    </location>
</feature>
<comment type="caution">
    <text evidence="10">The sequence shown here is derived from an EMBL/GenBank/DDBJ whole genome shotgun (WGS) entry which is preliminary data.</text>
</comment>
<feature type="zinc finger region" description="TRAF-type" evidence="7">
    <location>
        <begin position="161"/>
        <end position="212"/>
    </location>
</feature>
<evidence type="ECO:0000256" key="4">
    <source>
        <dbReference type="ARBA" id="ARBA00022737"/>
    </source>
</evidence>
<sequence>MVRSLSQWTKTLSFPARISPNKSSKESVNIHQVSPTISPTLSSTSLAKNNEINAVMNNNNNHASLSEVNQIYSDPESEKAIMSSVVYCIHHKEGCKWSDELRKLKGHLNTCKHDAIPCTSKCGAQIPRVLMEDHLKYTCPQRRTRCEFCNKEFTGHSLENHLGNCGHEPLYCENKCGVKVARRHLSHHKATDCVKRLIGCRYCGGEFVADTLPAHHAKCGRVPVHCPKCDISIIAREELETHLKDECTVSVHSCSFKEAGCRFKGPRFALEKHLDESSQQHLSLMCGVVSKQQHQIASLKSALSRLSLNYSGTLIWKISDFAAKMAEAKSKEGMELVSPPFYTSQYGYKLQASLFPNGNGAGEDTHISVYIKILPGEYDALLRWPFAHSVSFTLFDQSTCPEKACNIVESFIPDPTWKNFQRPSREPDSLGFGFPKFVSHEMLKKRHFMKDDTMFIRVKVDPSKIVAV</sequence>
<evidence type="ECO:0000256" key="6">
    <source>
        <dbReference type="ARBA" id="ARBA00022833"/>
    </source>
</evidence>
<keyword evidence="2" id="KW-0963">Cytoplasm</keyword>
<dbReference type="AlphaFoldDB" id="A0A9P0Q4T4"/>
<dbReference type="GO" id="GO:0043122">
    <property type="term" value="P:regulation of canonical NF-kappaB signal transduction"/>
    <property type="evidence" value="ECO:0007669"/>
    <property type="project" value="TreeGrafter"/>
</dbReference>
<evidence type="ECO:0000259" key="9">
    <source>
        <dbReference type="PROSITE" id="PS50145"/>
    </source>
</evidence>
<dbReference type="Pfam" id="PF02176">
    <property type="entry name" value="zf-TRAF"/>
    <property type="match status" value="2"/>
</dbReference>
<dbReference type="InterPro" id="IPR013083">
    <property type="entry name" value="Znf_RING/FYVE/PHD"/>
</dbReference>
<dbReference type="SUPFAM" id="SSF49599">
    <property type="entry name" value="TRAF domain-like"/>
    <property type="match status" value="4"/>
</dbReference>
<evidence type="ECO:0000313" key="10">
    <source>
        <dbReference type="EMBL" id="CAH2010824.1"/>
    </source>
</evidence>
<dbReference type="GO" id="GO:0005737">
    <property type="term" value="C:cytoplasm"/>
    <property type="evidence" value="ECO:0007669"/>
    <property type="project" value="UniProtKB-SubCell"/>
</dbReference>
<dbReference type="EMBL" id="CAKOFQ010008010">
    <property type="protein sequence ID" value="CAH2010824.1"/>
    <property type="molecule type" value="Genomic_DNA"/>
</dbReference>
<evidence type="ECO:0000256" key="7">
    <source>
        <dbReference type="PROSITE-ProRule" id="PRU00207"/>
    </source>
</evidence>
<feature type="domain" description="TRAF-type" evidence="9">
    <location>
        <begin position="214"/>
        <end position="271"/>
    </location>
</feature>
<protein>
    <recommendedName>
        <fullName evidence="12">TNF receptor-associated factor 4</fullName>
    </recommendedName>
</protein>
<comment type="subcellular location">
    <subcellularLocation>
        <location evidence="1">Cytoplasm</location>
    </subcellularLocation>
</comment>
<evidence type="ECO:0000256" key="1">
    <source>
        <dbReference type="ARBA" id="ARBA00004496"/>
    </source>
</evidence>
<dbReference type="Pfam" id="PF21355">
    <property type="entry name" value="TRAF-mep_MATH"/>
    <property type="match status" value="1"/>
</dbReference>
<dbReference type="GO" id="GO:0008270">
    <property type="term" value="F:zinc ion binding"/>
    <property type="evidence" value="ECO:0007669"/>
    <property type="project" value="UniProtKB-KW"/>
</dbReference>
<dbReference type="PIRSF" id="PIRSF015614">
    <property type="entry name" value="TRAF"/>
    <property type="match status" value="1"/>
</dbReference>
<feature type="zinc finger region" description="TRAF-type" evidence="7">
    <location>
        <begin position="214"/>
        <end position="271"/>
    </location>
</feature>
<reference evidence="10" key="1">
    <citation type="submission" date="2022-03" db="EMBL/GenBank/DDBJ databases">
        <authorList>
            <person name="Sayadi A."/>
        </authorList>
    </citation>
    <scope>NUCLEOTIDE SEQUENCE</scope>
</reference>
<dbReference type="Gene3D" id="2.60.210.10">
    <property type="entry name" value="Apoptosis, Tumor Necrosis Factor Receptor Associated Protein 2, Chain A"/>
    <property type="match status" value="1"/>
</dbReference>
<dbReference type="InterPro" id="IPR049342">
    <property type="entry name" value="TRAF1-6_MATH_dom"/>
</dbReference>
<dbReference type="Gene3D" id="3.30.40.10">
    <property type="entry name" value="Zinc/RING finger domain, C3HC4 (zinc finger)"/>
    <property type="match status" value="3"/>
</dbReference>
<dbReference type="FunFam" id="2.60.210.10:FF:000007">
    <property type="entry name" value="TNF receptor-associated factor"/>
    <property type="match status" value="1"/>
</dbReference>
<dbReference type="PANTHER" id="PTHR10131:SF94">
    <property type="entry name" value="TNF RECEPTOR-ASSOCIATED FACTOR 4"/>
    <property type="match status" value="1"/>
</dbReference>
<dbReference type="GO" id="GO:0005164">
    <property type="term" value="F:tumor necrosis factor receptor binding"/>
    <property type="evidence" value="ECO:0007669"/>
    <property type="project" value="TreeGrafter"/>
</dbReference>
<feature type="domain" description="TRAF-type" evidence="9">
    <location>
        <begin position="161"/>
        <end position="212"/>
    </location>
</feature>